<dbReference type="SMART" id="SM00254">
    <property type="entry name" value="ShKT"/>
    <property type="match status" value="2"/>
</dbReference>
<evidence type="ECO:0000313" key="7">
    <source>
        <dbReference type="RefSeq" id="XP_031567554.1"/>
    </source>
</evidence>
<dbReference type="GO" id="GO:0090729">
    <property type="term" value="F:toxin activity"/>
    <property type="evidence" value="ECO:0007669"/>
    <property type="project" value="UniProtKB-KW"/>
</dbReference>
<dbReference type="PROSITE" id="PS51670">
    <property type="entry name" value="SHKT"/>
    <property type="match status" value="2"/>
</dbReference>
<keyword evidence="4" id="KW-0732">Signal</keyword>
<feature type="chain" id="PRO_5027621116" evidence="4">
    <location>
        <begin position="21"/>
        <end position="132"/>
    </location>
</feature>
<evidence type="ECO:0000259" key="5">
    <source>
        <dbReference type="PROSITE" id="PS51670"/>
    </source>
</evidence>
<feature type="disulfide bond" evidence="2">
    <location>
        <begin position="98"/>
        <end position="132"/>
    </location>
</feature>
<evidence type="ECO:0000256" key="1">
    <source>
        <dbReference type="ARBA" id="ARBA00022656"/>
    </source>
</evidence>
<keyword evidence="1" id="KW-0800">Toxin</keyword>
<evidence type="ECO:0000256" key="3">
    <source>
        <dbReference type="SAM" id="MobiDB-lite"/>
    </source>
</evidence>
<sequence>MMFKLTIVILLVLSVQGGKAERKLSKELAADPQVTDAPPTVPPPPTTPKPTQPEICADVWSGHKCLNLHGSGWCYKNPELMKSYCKKTCNACNGSGNCNDLNLHCSFWASRGACQNNLAVMQRICRKSCKLC</sequence>
<reference evidence="7" key="1">
    <citation type="submission" date="2025-08" db="UniProtKB">
        <authorList>
            <consortium name="RefSeq"/>
        </authorList>
    </citation>
    <scope>IDENTIFICATION</scope>
    <source>
        <tissue evidence="7">Tentacle</tissue>
    </source>
</reference>
<feature type="region of interest" description="Disordered" evidence="3">
    <location>
        <begin position="26"/>
        <end position="52"/>
    </location>
</feature>
<keyword evidence="2" id="KW-1015">Disulfide bond</keyword>
<evidence type="ECO:0000256" key="4">
    <source>
        <dbReference type="SAM" id="SignalP"/>
    </source>
</evidence>
<dbReference type="KEGG" id="aten:116302405"/>
<keyword evidence="6" id="KW-1185">Reference proteome</keyword>
<organism evidence="6 7">
    <name type="scientific">Actinia tenebrosa</name>
    <name type="common">Australian red waratah sea anemone</name>
    <dbReference type="NCBI Taxonomy" id="6105"/>
    <lineage>
        <taxon>Eukaryota</taxon>
        <taxon>Metazoa</taxon>
        <taxon>Cnidaria</taxon>
        <taxon>Anthozoa</taxon>
        <taxon>Hexacorallia</taxon>
        <taxon>Actiniaria</taxon>
        <taxon>Actiniidae</taxon>
        <taxon>Actinia</taxon>
    </lineage>
</organism>
<dbReference type="Proteomes" id="UP000515163">
    <property type="component" value="Unplaced"/>
</dbReference>
<dbReference type="InParanoid" id="A0A6P8IL76"/>
<feature type="compositionally biased region" description="Pro residues" evidence="3">
    <location>
        <begin position="39"/>
        <end position="51"/>
    </location>
</feature>
<evidence type="ECO:0000256" key="2">
    <source>
        <dbReference type="PROSITE-ProRule" id="PRU01005"/>
    </source>
</evidence>
<feature type="domain" description="ShKT" evidence="5">
    <location>
        <begin position="98"/>
        <end position="132"/>
    </location>
</feature>
<dbReference type="GeneID" id="116302405"/>
<accession>A0A6P8IL76</accession>
<feature type="signal peptide" evidence="4">
    <location>
        <begin position="1"/>
        <end position="20"/>
    </location>
</feature>
<comment type="caution">
    <text evidence="2">Lacks conserved residue(s) required for the propagation of feature annotation.</text>
</comment>
<dbReference type="InterPro" id="IPR003582">
    <property type="entry name" value="ShKT_dom"/>
</dbReference>
<dbReference type="RefSeq" id="XP_031567554.1">
    <property type="nucleotide sequence ID" value="XM_031711694.1"/>
</dbReference>
<dbReference type="Gene3D" id="1.10.10.1940">
    <property type="match status" value="2"/>
</dbReference>
<feature type="domain" description="ShKT" evidence="5">
    <location>
        <begin position="56"/>
        <end position="92"/>
    </location>
</feature>
<dbReference type="AlphaFoldDB" id="A0A6P8IL76"/>
<dbReference type="Pfam" id="PF01549">
    <property type="entry name" value="ShK"/>
    <property type="match status" value="2"/>
</dbReference>
<name>A0A6P8IL76_ACTTE</name>
<gene>
    <name evidence="7" type="primary">LOC116302405</name>
</gene>
<protein>
    <submittedName>
        <fullName evidence="7">Tyrosinase-like protein tyr-3</fullName>
    </submittedName>
</protein>
<proteinExistence type="predicted"/>
<evidence type="ECO:0000313" key="6">
    <source>
        <dbReference type="Proteomes" id="UP000515163"/>
    </source>
</evidence>